<feature type="compositionally biased region" description="Polar residues" evidence="1">
    <location>
        <begin position="281"/>
        <end position="292"/>
    </location>
</feature>
<evidence type="ECO:0000313" key="2">
    <source>
        <dbReference type="EMBL" id="QCE15858.1"/>
    </source>
</evidence>
<accession>A0A4D6NR51</accession>
<dbReference type="AlphaFoldDB" id="A0A4D6NR51"/>
<name>A0A4D6NR51_VIGUN</name>
<feature type="region of interest" description="Disordered" evidence="1">
    <location>
        <begin position="271"/>
        <end position="292"/>
    </location>
</feature>
<keyword evidence="3" id="KW-1185">Reference proteome</keyword>
<protein>
    <submittedName>
        <fullName evidence="2">Uncharacterized protein</fullName>
    </submittedName>
</protein>
<proteinExistence type="predicted"/>
<gene>
    <name evidence="2" type="ORF">DEO72_LG11g2870</name>
</gene>
<sequence length="574" mass="63979">MDCVQNMDRDFEADNLDMFCDWSDDDFLPTFLQTDTPLTGLDDENLMEHFNSEIDLPPLPASLLEPMNEMMDTTWSYQASTAEPLTFVPNPLPPLQSNIPVLSEQQLNNPPSSSSGEGLMLDGAVPSLQTQDMTLAGYFDQLSELQNANSVPIGNNNYNVINTNQSSSYPALLHQNPGRSANSETGQWCGPFAPHVRSTLITQNEDTINSRTAWSSRPEQFQFSASDVHGAQYAPSYTQSPQPFTQVQNQIDHASNLQQVLDLHSQDSRRSVYPTRPRSEPFSNLQPGSVTMQPNTFQPGYRSMTPNLAAPSGSSVARYGQNPSLFATSSSSFGSGSSVLPNYPHLYDHHHHHLPQVMMPSVQGQQSSSSMQQWTQMGDYNQRMTTSNLQRQTSTSSQTLISRFLGHSSSSLTEGTSSRVPNSREVGYASVLRIDPSDAIQRILNMNPSRMISRSIPAITDQTGGFPSERVPYVPPRRGRPPKRREPIESYTERAKSLRLPSETARRGSIPSQRPPQRPTSGIVIRESNNVVPPNPPSVPRHFDNAVYDMEFERRGQPLDPHLRFFRQPPPVIH</sequence>
<dbReference type="EMBL" id="CP039355">
    <property type="protein sequence ID" value="QCE15858.1"/>
    <property type="molecule type" value="Genomic_DNA"/>
</dbReference>
<feature type="region of interest" description="Disordered" evidence="1">
    <location>
        <begin position="459"/>
        <end position="540"/>
    </location>
</feature>
<feature type="compositionally biased region" description="Basic and acidic residues" evidence="1">
    <location>
        <begin position="484"/>
        <end position="496"/>
    </location>
</feature>
<organism evidence="2 3">
    <name type="scientific">Vigna unguiculata</name>
    <name type="common">Cowpea</name>
    <dbReference type="NCBI Taxonomy" id="3917"/>
    <lineage>
        <taxon>Eukaryota</taxon>
        <taxon>Viridiplantae</taxon>
        <taxon>Streptophyta</taxon>
        <taxon>Embryophyta</taxon>
        <taxon>Tracheophyta</taxon>
        <taxon>Spermatophyta</taxon>
        <taxon>Magnoliopsida</taxon>
        <taxon>eudicotyledons</taxon>
        <taxon>Gunneridae</taxon>
        <taxon>Pentapetalae</taxon>
        <taxon>rosids</taxon>
        <taxon>fabids</taxon>
        <taxon>Fabales</taxon>
        <taxon>Fabaceae</taxon>
        <taxon>Papilionoideae</taxon>
        <taxon>50 kb inversion clade</taxon>
        <taxon>NPAAA clade</taxon>
        <taxon>indigoferoid/millettioid clade</taxon>
        <taxon>Phaseoleae</taxon>
        <taxon>Vigna</taxon>
    </lineage>
</organism>
<evidence type="ECO:0000256" key="1">
    <source>
        <dbReference type="SAM" id="MobiDB-lite"/>
    </source>
</evidence>
<evidence type="ECO:0000313" key="3">
    <source>
        <dbReference type="Proteomes" id="UP000501690"/>
    </source>
</evidence>
<reference evidence="2 3" key="1">
    <citation type="submission" date="2019-04" db="EMBL/GenBank/DDBJ databases">
        <title>An improved genome assembly and genetic linkage map for asparagus bean, Vigna unguiculata ssp. sesquipedialis.</title>
        <authorList>
            <person name="Xia Q."/>
            <person name="Zhang R."/>
            <person name="Dong Y."/>
        </authorList>
    </citation>
    <scope>NUCLEOTIDE SEQUENCE [LARGE SCALE GENOMIC DNA]</scope>
    <source>
        <tissue evidence="2">Leaf</tissue>
    </source>
</reference>
<dbReference type="Proteomes" id="UP000501690">
    <property type="component" value="Linkage Group LG11"/>
</dbReference>